<keyword evidence="1" id="KW-1133">Transmembrane helix</keyword>
<evidence type="ECO:0000313" key="2">
    <source>
        <dbReference type="EMBL" id="SOC49585.1"/>
    </source>
</evidence>
<feature type="transmembrane region" description="Helical" evidence="1">
    <location>
        <begin position="30"/>
        <end position="49"/>
    </location>
</feature>
<keyword evidence="1" id="KW-0812">Transmembrane</keyword>
<evidence type="ECO:0000313" key="3">
    <source>
        <dbReference type="Proteomes" id="UP000219435"/>
    </source>
</evidence>
<dbReference type="RefSeq" id="WP_097195138.1">
    <property type="nucleotide sequence ID" value="NZ_OBQI01000003.1"/>
</dbReference>
<organism evidence="2 3">
    <name type="scientific">Blastococcus aggregatus</name>
    <dbReference type="NCBI Taxonomy" id="38502"/>
    <lineage>
        <taxon>Bacteria</taxon>
        <taxon>Bacillati</taxon>
        <taxon>Actinomycetota</taxon>
        <taxon>Actinomycetes</taxon>
        <taxon>Geodermatophilales</taxon>
        <taxon>Geodermatophilaceae</taxon>
        <taxon>Blastococcus</taxon>
    </lineage>
</organism>
<name>A0A285V643_9ACTN</name>
<accession>A0A285V643</accession>
<keyword evidence="3" id="KW-1185">Reference proteome</keyword>
<protein>
    <submittedName>
        <fullName evidence="2">Uncharacterized protein</fullName>
    </submittedName>
</protein>
<sequence>MSRTAVLLAVALLPAAVGLVDVLRDGTSDLVVVLAATLLLLAAALASAVRDRHVVQLRPDLAAWLSARSAATGEPVERLADRCVAAYRSALTGVPEDVA</sequence>
<dbReference type="EMBL" id="OBQI01000003">
    <property type="protein sequence ID" value="SOC49585.1"/>
    <property type="molecule type" value="Genomic_DNA"/>
</dbReference>
<keyword evidence="1" id="KW-0472">Membrane</keyword>
<dbReference type="Proteomes" id="UP000219435">
    <property type="component" value="Unassembled WGS sequence"/>
</dbReference>
<reference evidence="3" key="1">
    <citation type="submission" date="2017-08" db="EMBL/GenBank/DDBJ databases">
        <authorList>
            <person name="Varghese N."/>
            <person name="Submissions S."/>
        </authorList>
    </citation>
    <scope>NUCLEOTIDE SEQUENCE [LARGE SCALE GENOMIC DNA]</scope>
    <source>
        <strain evidence="3">DSM 4725</strain>
    </source>
</reference>
<evidence type="ECO:0000256" key="1">
    <source>
        <dbReference type="SAM" id="Phobius"/>
    </source>
</evidence>
<dbReference type="OrthoDB" id="10013378at2"/>
<gene>
    <name evidence="2" type="ORF">SAMN05660748_2313</name>
</gene>
<dbReference type="AlphaFoldDB" id="A0A285V643"/>
<proteinExistence type="predicted"/>